<feature type="domain" description="Spen paralogue and orthologue SPOC C-terminal" evidence="2">
    <location>
        <begin position="466"/>
        <end position="610"/>
    </location>
</feature>
<feature type="compositionally biased region" description="Low complexity" evidence="1">
    <location>
        <begin position="1122"/>
        <end position="1133"/>
    </location>
</feature>
<feature type="region of interest" description="Disordered" evidence="1">
    <location>
        <begin position="615"/>
        <end position="722"/>
    </location>
</feature>
<dbReference type="EnsemblPlants" id="AUR62013303-RA">
    <property type="protein sequence ID" value="AUR62013303-RA:cds"/>
    <property type="gene ID" value="AUR62013303"/>
</dbReference>
<keyword evidence="4" id="KW-1185">Reference proteome</keyword>
<feature type="region of interest" description="Disordered" evidence="1">
    <location>
        <begin position="36"/>
        <end position="86"/>
    </location>
</feature>
<feature type="compositionally biased region" description="Polar residues" evidence="1">
    <location>
        <begin position="224"/>
        <end position="235"/>
    </location>
</feature>
<reference evidence="3" key="2">
    <citation type="submission" date="2021-03" db="UniProtKB">
        <authorList>
            <consortium name="EnsemblPlants"/>
        </authorList>
    </citation>
    <scope>IDENTIFICATION</scope>
</reference>
<dbReference type="PANTHER" id="PTHR11477">
    <property type="entry name" value="TRANSCRIPTION FACTOR S-II ZINC FINGER DOMAIN-CONTAINING PROTEIN"/>
    <property type="match status" value="1"/>
</dbReference>
<organism evidence="3 4">
    <name type="scientific">Chenopodium quinoa</name>
    <name type="common">Quinoa</name>
    <dbReference type="NCBI Taxonomy" id="63459"/>
    <lineage>
        <taxon>Eukaryota</taxon>
        <taxon>Viridiplantae</taxon>
        <taxon>Streptophyta</taxon>
        <taxon>Embryophyta</taxon>
        <taxon>Tracheophyta</taxon>
        <taxon>Spermatophyta</taxon>
        <taxon>Magnoliopsida</taxon>
        <taxon>eudicotyledons</taxon>
        <taxon>Gunneridae</taxon>
        <taxon>Pentapetalae</taxon>
        <taxon>Caryophyllales</taxon>
        <taxon>Chenopodiaceae</taxon>
        <taxon>Chenopodioideae</taxon>
        <taxon>Atripliceae</taxon>
        <taxon>Chenopodium</taxon>
    </lineage>
</organism>
<dbReference type="Pfam" id="PF07744">
    <property type="entry name" value="SPOC"/>
    <property type="match status" value="1"/>
</dbReference>
<dbReference type="Proteomes" id="UP000596660">
    <property type="component" value="Unplaced"/>
</dbReference>
<dbReference type="CDD" id="cd21538">
    <property type="entry name" value="SPOC_TFIIS"/>
    <property type="match status" value="1"/>
</dbReference>
<dbReference type="AlphaFoldDB" id="A0A803LH56"/>
<evidence type="ECO:0000259" key="2">
    <source>
        <dbReference type="Pfam" id="PF07744"/>
    </source>
</evidence>
<evidence type="ECO:0000313" key="3">
    <source>
        <dbReference type="EnsemblPlants" id="AUR62013303-RA:cds"/>
    </source>
</evidence>
<feature type="compositionally biased region" description="Polar residues" evidence="1">
    <location>
        <begin position="62"/>
        <end position="86"/>
    </location>
</feature>
<feature type="region of interest" description="Disordered" evidence="1">
    <location>
        <begin position="1087"/>
        <end position="1133"/>
    </location>
</feature>
<sequence length="1133" mass="123570">MQPPGPPRPFRGAQYDKDMFTFLPAQLKRDVLVESPRKRKLTSSDHQIIAPAPNLMHGVSGISDSKSSTPVLGPRESSQGYSDHSQYWDQSDYAAKRRLQSPNHKAPSPSFSLPEGCTHKTLKLPPSGTGNFNQHNNCEPNLNLASNKGSNWSPVVTEAFSQHQNHAQVTTPITLDWQPPIVRDSYQHEIRESNAIVVTQNTSNWQHGNYEPNAHAATHKKSSGPPSESQNLNHYNNCESDAHVARESIVIHPQEIFSYAHQTPLKPRAMASDLHEQASKISGESQRLPQTVFEPGAVGLDVKGRCEEETYKVNCPNNVKEYRDAGGFSGLDSAEAYKVGSFSNVKQSETDNNKASGNNVSTSVYNLQNETNNLLNVLKLLSAASGVGLPDNNDGNVQGSGNDVKIMKSPSGSTIQNQNHLSADTNLSKNPDDAPALKNPAANVKLACAYLDSKSKSENGPSAFAEKLWDGTVKLSTSVSVSVIAFFKSGEKMQDFSWSEFVEVRGKVRLEAFEKYVQDLPRSRSRGLMVMSLCCKEGSSDAGHKGMKEVAKKYKEGKRVGFAKLSTDVDLYICPHSDAIITILAKHGFFKGMAAIKDKSDPLIGCAVWKKNSSAPATKTVEGNAPPSGQTSKEVATSEKSQNLIEVVQNGRRDKSPELLPSPQVNQTKQSIVTENLTSVSGTSSKLSEFKTDVEPNNPIPPIPPVSSKQPANNSDDDDLPEFDFRATVSQASVNNTSAVAAPTSSELKSECSTASVPVPDSQFQQCVEKYSEVPNQSFPPTQEHNHIGHFQGPAPQNMGQQHFLYQGLAPQHVNQYPEAHKPSFPTQDQNQTGQLQGSAPLNMGQQSEMKIPSLSVQEQKPMEKGAAGSKPRNLFDNEDMPEWCPPDFLKKREEANKKTGSSFSHSKPKVAGSGFANLTSGCTNGFSYDSSTAKSSQMQFKERDYCSTPHVPPPPPVGISATNNFMHHIPAAPTTQMQFRDKNPAAISSQMHFNERECRSAPHAPPPPPIGNPATNNLMHHSPAAPLSQMHFRDNNPSALSSQTQFNEREYLAPRVPPPPVNNPYQAANNFVHHNPVARSTQMQFGDANFSPAPRPPPYIDKPTNNGATHQNPAFPPGFAPSPAFRPCFDQP</sequence>
<dbReference type="Gramene" id="AUR62013303-RA">
    <property type="protein sequence ID" value="AUR62013303-RA:cds"/>
    <property type="gene ID" value="AUR62013303"/>
</dbReference>
<dbReference type="OMA" id="KMQDFSW"/>
<feature type="compositionally biased region" description="Polar residues" evidence="1">
    <location>
        <begin position="627"/>
        <end position="644"/>
    </location>
</feature>
<feature type="region of interest" description="Disordered" evidence="1">
    <location>
        <begin position="206"/>
        <end position="235"/>
    </location>
</feature>
<feature type="compositionally biased region" description="Polar residues" evidence="1">
    <location>
        <begin position="825"/>
        <end position="842"/>
    </location>
</feature>
<evidence type="ECO:0000313" key="4">
    <source>
        <dbReference type="Proteomes" id="UP000596660"/>
    </source>
</evidence>
<proteinExistence type="predicted"/>
<dbReference type="PANTHER" id="PTHR11477:SF37">
    <property type="entry name" value="SPEN PARALOGUE AND ORTHOLOGUE SPOC C-TERMINAL DOMAIN-CONTAINING PROTEIN"/>
    <property type="match status" value="1"/>
</dbReference>
<feature type="compositionally biased region" description="Polar residues" evidence="1">
    <location>
        <begin position="663"/>
        <end position="687"/>
    </location>
</feature>
<dbReference type="GO" id="GO:0005634">
    <property type="term" value="C:nucleus"/>
    <property type="evidence" value="ECO:0007669"/>
    <property type="project" value="TreeGrafter"/>
</dbReference>
<name>A0A803LH56_CHEQI</name>
<feature type="region of interest" description="Disordered" evidence="1">
    <location>
        <begin position="817"/>
        <end position="842"/>
    </location>
</feature>
<feature type="region of interest" description="Disordered" evidence="1">
    <location>
        <begin position="855"/>
        <end position="881"/>
    </location>
</feature>
<evidence type="ECO:0000256" key="1">
    <source>
        <dbReference type="SAM" id="MobiDB-lite"/>
    </source>
</evidence>
<reference evidence="3" key="1">
    <citation type="journal article" date="2017" name="Nature">
        <title>The genome of Chenopodium quinoa.</title>
        <authorList>
            <person name="Jarvis D.E."/>
            <person name="Ho Y.S."/>
            <person name="Lightfoot D.J."/>
            <person name="Schmoeckel S.M."/>
            <person name="Li B."/>
            <person name="Borm T.J.A."/>
            <person name="Ohyanagi H."/>
            <person name="Mineta K."/>
            <person name="Michell C.T."/>
            <person name="Saber N."/>
            <person name="Kharbatia N.M."/>
            <person name="Rupper R.R."/>
            <person name="Sharp A.R."/>
            <person name="Dally N."/>
            <person name="Boughton B.A."/>
            <person name="Woo Y.H."/>
            <person name="Gao G."/>
            <person name="Schijlen E.G.W.M."/>
            <person name="Guo X."/>
            <person name="Momin A.A."/>
            <person name="Negrao S."/>
            <person name="Al-Babili S."/>
            <person name="Gehring C."/>
            <person name="Roessner U."/>
            <person name="Jung C."/>
            <person name="Murphy K."/>
            <person name="Arold S.T."/>
            <person name="Gojobori T."/>
            <person name="van der Linden C.G."/>
            <person name="van Loo E.N."/>
            <person name="Jellen E.N."/>
            <person name="Maughan P.J."/>
            <person name="Tester M."/>
        </authorList>
    </citation>
    <scope>NUCLEOTIDE SEQUENCE [LARGE SCALE GENOMIC DNA]</scope>
    <source>
        <strain evidence="3">cv. PI 614886</strain>
    </source>
</reference>
<feature type="compositionally biased region" description="Polar residues" evidence="1">
    <location>
        <begin position="1104"/>
        <end position="1113"/>
    </location>
</feature>
<protein>
    <recommendedName>
        <fullName evidence="2">Spen paralogue and orthologue SPOC C-terminal domain-containing protein</fullName>
    </recommendedName>
</protein>
<dbReference type="InterPro" id="IPR012921">
    <property type="entry name" value="SPOC_C"/>
</dbReference>
<dbReference type="GO" id="GO:0006351">
    <property type="term" value="P:DNA-templated transcription"/>
    <property type="evidence" value="ECO:0007669"/>
    <property type="project" value="TreeGrafter"/>
</dbReference>
<accession>A0A803LH56</accession>
<feature type="region of interest" description="Disordered" evidence="1">
    <location>
        <begin position="999"/>
        <end position="1023"/>
    </location>
</feature>